<protein>
    <submittedName>
        <fullName evidence="1">Uncharacterized protein</fullName>
    </submittedName>
</protein>
<evidence type="ECO:0000313" key="1">
    <source>
        <dbReference type="EMBL" id="XRI75013.1"/>
    </source>
</evidence>
<organism evidence="1 2">
    <name type="scientific">Acidithiobacillus montserratensis</name>
    <dbReference type="NCBI Taxonomy" id="2729135"/>
    <lineage>
        <taxon>Bacteria</taxon>
        <taxon>Pseudomonadati</taxon>
        <taxon>Pseudomonadota</taxon>
        <taxon>Acidithiobacillia</taxon>
        <taxon>Acidithiobacillales</taxon>
        <taxon>Acidithiobacillaceae</taxon>
        <taxon>Acidithiobacillus</taxon>
    </lineage>
</organism>
<dbReference type="EMBL" id="CP127526">
    <property type="protein sequence ID" value="XRI75013.1"/>
    <property type="molecule type" value="Genomic_DNA"/>
</dbReference>
<proteinExistence type="predicted"/>
<dbReference type="Proteomes" id="UP001195965">
    <property type="component" value="Chromosome"/>
</dbReference>
<reference evidence="1 2" key="1">
    <citation type="journal article" date="2021" name="ISME J.">
        <title>Genomic evolution of the class Acidithiobacillia: deep-branching Proteobacteria living in extreme acidic conditions.</title>
        <authorList>
            <person name="Moya-Beltran A."/>
            <person name="Beard S."/>
            <person name="Rojas-Villalobos C."/>
            <person name="Issotta F."/>
            <person name="Gallardo Y."/>
            <person name="Ulloa R."/>
            <person name="Giaveno A."/>
            <person name="Degli Esposti M."/>
            <person name="Johnson D.B."/>
            <person name="Quatrini R."/>
        </authorList>
    </citation>
    <scope>NUCLEOTIDE SEQUENCE [LARGE SCALE GENOMIC DNA]</scope>
    <source>
        <strain evidence="1 2">GG1-14</strain>
    </source>
</reference>
<gene>
    <name evidence="1" type="ORF">HHS34_008130</name>
</gene>
<sequence>MVQQELFSLALGLLPQWMVDDVTFTMEERRLDLQINFSQFRPKAC</sequence>
<accession>A0ACD5HK19</accession>
<evidence type="ECO:0000313" key="2">
    <source>
        <dbReference type="Proteomes" id="UP001195965"/>
    </source>
</evidence>
<keyword evidence="2" id="KW-1185">Reference proteome</keyword>
<name>A0ACD5HK19_9PROT</name>